<evidence type="ECO:0000256" key="2">
    <source>
        <dbReference type="ARBA" id="ARBA00010871"/>
    </source>
</evidence>
<dbReference type="InterPro" id="IPR011095">
    <property type="entry name" value="Dala_Dala_lig_C"/>
</dbReference>
<comment type="similarity">
    <text evidence="2 12">Belongs to the D-alanine--D-alanine ligase family.</text>
</comment>
<feature type="active site" evidence="13">
    <location>
        <position position="15"/>
    </location>
</feature>
<comment type="subcellular location">
    <subcellularLocation>
        <location evidence="12">Cytoplasm</location>
    </subcellularLocation>
</comment>
<dbReference type="InterPro" id="IPR005905">
    <property type="entry name" value="D_ala_D_ala"/>
</dbReference>
<reference evidence="17 18" key="1">
    <citation type="journal article" date="2016" name="Genome Announc.">
        <title>Draft Genome Sequence of Criibacterium bergeronii gen. nov., sp. nov., Strain CCRI-22567T, Isolated from a Vaginal Sample from a Woman with Bacterial Vaginosis.</title>
        <authorList>
            <person name="Maheux A.F."/>
            <person name="Berube E."/>
            <person name="Boudreau D.K."/>
            <person name="Raymond F."/>
            <person name="Corbeil J."/>
            <person name="Roy P.H."/>
            <person name="Boissinot M."/>
            <person name="Omar R.F."/>
        </authorList>
    </citation>
    <scope>NUCLEOTIDE SEQUENCE [LARGE SCALE GENOMIC DNA]</scope>
    <source>
        <strain evidence="17 18">CCRI-22567</strain>
    </source>
</reference>
<dbReference type="GO" id="GO:0005524">
    <property type="term" value="F:ATP binding"/>
    <property type="evidence" value="ECO:0007669"/>
    <property type="project" value="UniProtKB-UniRule"/>
</dbReference>
<dbReference type="PROSITE" id="PS00844">
    <property type="entry name" value="DALA_DALA_LIGASE_2"/>
    <property type="match status" value="1"/>
</dbReference>
<dbReference type="Gene3D" id="3.40.50.20">
    <property type="match status" value="1"/>
</dbReference>
<keyword evidence="11 12" id="KW-0961">Cell wall biogenesis/degradation</keyword>
<keyword evidence="6 15" id="KW-0067">ATP-binding</keyword>
<evidence type="ECO:0000256" key="8">
    <source>
        <dbReference type="ARBA" id="ARBA00022960"/>
    </source>
</evidence>
<evidence type="ECO:0000256" key="14">
    <source>
        <dbReference type="PIRSR" id="PIRSR039102-3"/>
    </source>
</evidence>
<keyword evidence="12" id="KW-0963">Cytoplasm</keyword>
<dbReference type="GO" id="GO:0009252">
    <property type="term" value="P:peptidoglycan biosynthetic process"/>
    <property type="evidence" value="ECO:0007669"/>
    <property type="project" value="UniProtKB-UniRule"/>
</dbReference>
<keyword evidence="8 12" id="KW-0133">Cell shape</keyword>
<evidence type="ECO:0000256" key="13">
    <source>
        <dbReference type="PIRSR" id="PIRSR039102-1"/>
    </source>
</evidence>
<keyword evidence="5 15" id="KW-0547">Nucleotide-binding</keyword>
<comment type="cofactor">
    <cofactor evidence="1">
        <name>Mn(2+)</name>
        <dbReference type="ChEBI" id="CHEBI:29035"/>
    </cofactor>
</comment>
<evidence type="ECO:0000256" key="7">
    <source>
        <dbReference type="ARBA" id="ARBA00022842"/>
    </source>
</evidence>
<evidence type="ECO:0000256" key="6">
    <source>
        <dbReference type="ARBA" id="ARBA00022840"/>
    </source>
</evidence>
<dbReference type="InterPro" id="IPR011761">
    <property type="entry name" value="ATP-grasp"/>
</dbReference>
<sequence>MKIRVGVFFGGNSTEHEISIISALQALENFDRDVYDVLPIYITKNNLFYVGNDIGNIDKYKNISELLSTSTRVVPINNGNTLDLMIYPPKTFGQKIFATIDVAFPIVHGTNIEDGTLAGLFKMNSIPFVGSDVTASAVGMDKYVMKCVLKDNDVPVLDCILANKNEFETNEQKVLEKIKTKIGFPVIIKPINLGSSIGIKIAKNDSTLLEALKNAFMFSPQILAERAVTNLKEINISVLGDEDNQEVSECEEPVLSQDILSFEDKYMSGGSKKTGADAGSKSGMASLSRKIPANITAEQLATVQKYAKETFKCLNCHGVVRIDFMIDQDQDKIYVNEINTIPGSLSFYLWKAKGVEYKDLLDKLIKLGLKRKRKQEDLTFSFESNVLSHVNIGGSKGGKM</sequence>
<protein>
    <recommendedName>
        <fullName evidence="12">D-alanine--D-alanine ligase</fullName>
        <ecNumber evidence="12">6.3.2.4</ecNumber>
    </recommendedName>
    <alternativeName>
        <fullName evidence="12">D-Ala-D-Ala ligase</fullName>
    </alternativeName>
    <alternativeName>
        <fullName evidence="12">D-alanylalanine synthetase</fullName>
    </alternativeName>
</protein>
<comment type="cofactor">
    <cofactor evidence="14">
        <name>Mg(2+)</name>
        <dbReference type="ChEBI" id="CHEBI:18420"/>
    </cofactor>
    <cofactor evidence="14">
        <name>Mn(2+)</name>
        <dbReference type="ChEBI" id="CHEBI:29035"/>
    </cofactor>
    <text evidence="14">Binds 2 magnesium or manganese ions per subunit.</text>
</comment>
<feature type="active site" evidence="13">
    <location>
        <position position="195"/>
    </location>
</feature>
<evidence type="ECO:0000259" key="16">
    <source>
        <dbReference type="PROSITE" id="PS50975"/>
    </source>
</evidence>
<accession>A0A371IKS6</accession>
<evidence type="ECO:0000256" key="12">
    <source>
        <dbReference type="HAMAP-Rule" id="MF_00047"/>
    </source>
</evidence>
<gene>
    <name evidence="12" type="primary">ddl</name>
    <name evidence="17" type="ORF">BBG48_006620</name>
</gene>
<feature type="binding site" evidence="14">
    <location>
        <position position="323"/>
    </location>
    <ligand>
        <name>Mg(2+)</name>
        <dbReference type="ChEBI" id="CHEBI:18420"/>
        <label>1</label>
    </ligand>
</feature>
<dbReference type="InterPro" id="IPR016185">
    <property type="entry name" value="PreATP-grasp_dom_sf"/>
</dbReference>
<dbReference type="PANTHER" id="PTHR23132:SF25">
    <property type="entry name" value="D-ALANINE--D-ALANINE LIGASE A"/>
    <property type="match status" value="1"/>
</dbReference>
<dbReference type="GO" id="GO:0005829">
    <property type="term" value="C:cytosol"/>
    <property type="evidence" value="ECO:0007669"/>
    <property type="project" value="TreeGrafter"/>
</dbReference>
<dbReference type="PROSITE" id="PS50975">
    <property type="entry name" value="ATP_GRASP"/>
    <property type="match status" value="1"/>
</dbReference>
<keyword evidence="10 14" id="KW-0464">Manganese</keyword>
<dbReference type="Pfam" id="PF07478">
    <property type="entry name" value="Dala_Dala_lig_C"/>
    <property type="match status" value="1"/>
</dbReference>
<dbReference type="SUPFAM" id="SSF52440">
    <property type="entry name" value="PreATP-grasp domain"/>
    <property type="match status" value="1"/>
</dbReference>
<keyword evidence="7 14" id="KW-0460">Magnesium</keyword>
<dbReference type="Gene3D" id="3.30.1490.20">
    <property type="entry name" value="ATP-grasp fold, A domain"/>
    <property type="match status" value="1"/>
</dbReference>
<dbReference type="NCBIfam" id="NF002528">
    <property type="entry name" value="PRK01966.1-4"/>
    <property type="match status" value="1"/>
</dbReference>
<evidence type="ECO:0000256" key="10">
    <source>
        <dbReference type="ARBA" id="ARBA00023211"/>
    </source>
</evidence>
<keyword evidence="9 12" id="KW-0573">Peptidoglycan synthesis</keyword>
<feature type="binding site" evidence="14">
    <location>
        <position position="337"/>
    </location>
    <ligand>
        <name>Mg(2+)</name>
        <dbReference type="ChEBI" id="CHEBI:18420"/>
        <label>2</label>
    </ligand>
</feature>
<dbReference type="InterPro" id="IPR000291">
    <property type="entry name" value="D-Ala_lig_Van_CS"/>
</dbReference>
<feature type="active site" evidence="13">
    <location>
        <position position="344"/>
    </location>
</feature>
<comment type="pathway">
    <text evidence="12">Cell wall biogenesis; peptidoglycan biosynthesis.</text>
</comment>
<keyword evidence="4 14" id="KW-0479">Metal-binding</keyword>
<dbReference type="GO" id="GO:0008360">
    <property type="term" value="P:regulation of cell shape"/>
    <property type="evidence" value="ECO:0007669"/>
    <property type="project" value="UniProtKB-KW"/>
</dbReference>
<feature type="domain" description="ATP-grasp" evidence="16">
    <location>
        <begin position="146"/>
        <end position="366"/>
    </location>
</feature>
<comment type="function">
    <text evidence="12">Cell wall formation.</text>
</comment>
<evidence type="ECO:0000256" key="11">
    <source>
        <dbReference type="ARBA" id="ARBA00023316"/>
    </source>
</evidence>
<proteinExistence type="inferred from homology"/>
<feature type="binding site" evidence="14">
    <location>
        <position position="337"/>
    </location>
    <ligand>
        <name>Mg(2+)</name>
        <dbReference type="ChEBI" id="CHEBI:18420"/>
        <label>1</label>
    </ligand>
</feature>
<dbReference type="Proteomes" id="UP000093352">
    <property type="component" value="Unassembled WGS sequence"/>
</dbReference>
<evidence type="ECO:0000256" key="5">
    <source>
        <dbReference type="ARBA" id="ARBA00022741"/>
    </source>
</evidence>
<evidence type="ECO:0000313" key="17">
    <source>
        <dbReference type="EMBL" id="RDY21097.1"/>
    </source>
</evidence>
<comment type="caution">
    <text evidence="17">The sequence shown here is derived from an EMBL/GenBank/DDBJ whole genome shotgun (WGS) entry which is preliminary data.</text>
</comment>
<organism evidence="17 18">
    <name type="scientific">Criibacterium bergeronii</name>
    <dbReference type="NCBI Taxonomy" id="1871336"/>
    <lineage>
        <taxon>Bacteria</taxon>
        <taxon>Bacillati</taxon>
        <taxon>Bacillota</taxon>
        <taxon>Clostridia</taxon>
        <taxon>Peptostreptococcales</taxon>
        <taxon>Filifactoraceae</taxon>
        <taxon>Criibacterium</taxon>
    </lineage>
</organism>
<dbReference type="InterPro" id="IPR011127">
    <property type="entry name" value="Dala_Dala_lig_N"/>
</dbReference>
<dbReference type="PIRSF" id="PIRSF039102">
    <property type="entry name" value="Ddl/VanB"/>
    <property type="match status" value="1"/>
</dbReference>
<evidence type="ECO:0000313" key="18">
    <source>
        <dbReference type="Proteomes" id="UP000093352"/>
    </source>
</evidence>
<evidence type="ECO:0000256" key="9">
    <source>
        <dbReference type="ARBA" id="ARBA00022984"/>
    </source>
</evidence>
<dbReference type="SUPFAM" id="SSF56059">
    <property type="entry name" value="Glutathione synthetase ATP-binding domain-like"/>
    <property type="match status" value="1"/>
</dbReference>
<dbReference type="GO" id="GO:0008716">
    <property type="term" value="F:D-alanine-D-alanine ligase activity"/>
    <property type="evidence" value="ECO:0007669"/>
    <property type="project" value="UniProtKB-UniRule"/>
</dbReference>
<dbReference type="EC" id="6.3.2.4" evidence="12"/>
<comment type="catalytic activity">
    <reaction evidence="12">
        <text>2 D-alanine + ATP = D-alanyl-D-alanine + ADP + phosphate + H(+)</text>
        <dbReference type="Rhea" id="RHEA:11224"/>
        <dbReference type="ChEBI" id="CHEBI:15378"/>
        <dbReference type="ChEBI" id="CHEBI:30616"/>
        <dbReference type="ChEBI" id="CHEBI:43474"/>
        <dbReference type="ChEBI" id="CHEBI:57416"/>
        <dbReference type="ChEBI" id="CHEBI:57822"/>
        <dbReference type="ChEBI" id="CHEBI:456216"/>
        <dbReference type="EC" id="6.3.2.4"/>
    </reaction>
</comment>
<dbReference type="HAMAP" id="MF_00047">
    <property type="entry name" value="Dala_Dala_lig"/>
    <property type="match status" value="1"/>
</dbReference>
<dbReference type="AlphaFoldDB" id="A0A371IKS6"/>
<dbReference type="GO" id="GO:0071555">
    <property type="term" value="P:cell wall organization"/>
    <property type="evidence" value="ECO:0007669"/>
    <property type="project" value="UniProtKB-KW"/>
</dbReference>
<evidence type="ECO:0000256" key="15">
    <source>
        <dbReference type="PROSITE-ProRule" id="PRU00409"/>
    </source>
</evidence>
<dbReference type="InterPro" id="IPR013815">
    <property type="entry name" value="ATP_grasp_subdomain_1"/>
</dbReference>
<dbReference type="PANTHER" id="PTHR23132">
    <property type="entry name" value="D-ALANINE--D-ALANINE LIGASE"/>
    <property type="match status" value="1"/>
</dbReference>
<feature type="binding site" evidence="14">
    <location>
        <position position="339"/>
    </location>
    <ligand>
        <name>Mg(2+)</name>
        <dbReference type="ChEBI" id="CHEBI:18420"/>
        <label>2</label>
    </ligand>
</feature>
<evidence type="ECO:0000256" key="4">
    <source>
        <dbReference type="ARBA" id="ARBA00022723"/>
    </source>
</evidence>
<dbReference type="STRING" id="1871336.BBG48_08860"/>
<dbReference type="EMBL" id="MBEW02000012">
    <property type="protein sequence ID" value="RDY21097.1"/>
    <property type="molecule type" value="Genomic_DNA"/>
</dbReference>
<dbReference type="NCBIfam" id="TIGR01205">
    <property type="entry name" value="D_ala_D_alaTIGR"/>
    <property type="match status" value="1"/>
</dbReference>
<dbReference type="Gene3D" id="3.30.470.20">
    <property type="entry name" value="ATP-grasp fold, B domain"/>
    <property type="match status" value="1"/>
</dbReference>
<dbReference type="GO" id="GO:0046872">
    <property type="term" value="F:metal ion binding"/>
    <property type="evidence" value="ECO:0007669"/>
    <property type="project" value="UniProtKB-KW"/>
</dbReference>
<name>A0A371IKS6_9FIRM</name>
<dbReference type="Pfam" id="PF01820">
    <property type="entry name" value="Dala_Dala_lig_N"/>
    <property type="match status" value="1"/>
</dbReference>
<keyword evidence="18" id="KW-1185">Reference proteome</keyword>
<dbReference type="RefSeq" id="WP_068913021.1">
    <property type="nucleotide sequence ID" value="NZ_MBEW02000012.1"/>
</dbReference>
<keyword evidence="3 12" id="KW-0436">Ligase</keyword>
<evidence type="ECO:0000256" key="1">
    <source>
        <dbReference type="ARBA" id="ARBA00001936"/>
    </source>
</evidence>
<evidence type="ECO:0000256" key="3">
    <source>
        <dbReference type="ARBA" id="ARBA00022598"/>
    </source>
</evidence>
<dbReference type="UniPathway" id="UPA00219"/>